<dbReference type="Proteomes" id="UP001208570">
    <property type="component" value="Unassembled WGS sequence"/>
</dbReference>
<reference evidence="2" key="1">
    <citation type="journal article" date="2023" name="Mol. Biol. Evol.">
        <title>Third-Generation Sequencing Reveals the Adaptive Role of the Epigenome in Three Deep-Sea Polychaetes.</title>
        <authorList>
            <person name="Perez M."/>
            <person name="Aroh O."/>
            <person name="Sun Y."/>
            <person name="Lan Y."/>
            <person name="Juniper S.K."/>
            <person name="Young C.R."/>
            <person name="Angers B."/>
            <person name="Qian P.Y."/>
        </authorList>
    </citation>
    <scope>NUCLEOTIDE SEQUENCE</scope>
    <source>
        <strain evidence="2">P08H-3</strain>
    </source>
</reference>
<sequence length="285" mass="31730">METTVRKYLKLIRRDHHSRDYTRPTTTLPWLLVAGSLPLSIILFYNIILPVVFGLLGVSFPATHPYHIVHDIWLKLVCPCPILIDSQTRHVLQTTATTGSEIRQSTYQDLLTLPVTVHREFVSFEGNRLLRQHDEDNVCAFNNWISNETEYVSGKTSIPGITSASLDLDHPCVAGLLSCDKKVALLQPLDGFDKPRHAVDGIVVVSQAMSLMSVQLHPREASLGIIYIQVNGSILIFCRRITNGNSVEAYSLHPGDVIKINDDDCPGLYVSAEDDISVGITIYVN</sequence>
<accession>A0AAD9MT34</accession>
<dbReference type="EMBL" id="JAODUP010000874">
    <property type="protein sequence ID" value="KAK2143138.1"/>
    <property type="molecule type" value="Genomic_DNA"/>
</dbReference>
<keyword evidence="1" id="KW-0812">Transmembrane</keyword>
<organism evidence="2 3">
    <name type="scientific">Paralvinella palmiformis</name>
    <dbReference type="NCBI Taxonomy" id="53620"/>
    <lineage>
        <taxon>Eukaryota</taxon>
        <taxon>Metazoa</taxon>
        <taxon>Spiralia</taxon>
        <taxon>Lophotrochozoa</taxon>
        <taxon>Annelida</taxon>
        <taxon>Polychaeta</taxon>
        <taxon>Sedentaria</taxon>
        <taxon>Canalipalpata</taxon>
        <taxon>Terebellida</taxon>
        <taxon>Terebelliformia</taxon>
        <taxon>Alvinellidae</taxon>
        <taxon>Paralvinella</taxon>
    </lineage>
</organism>
<gene>
    <name evidence="2" type="ORF">LSH36_874g01055</name>
</gene>
<evidence type="ECO:0000313" key="2">
    <source>
        <dbReference type="EMBL" id="KAK2143138.1"/>
    </source>
</evidence>
<keyword evidence="3" id="KW-1185">Reference proteome</keyword>
<evidence type="ECO:0000313" key="3">
    <source>
        <dbReference type="Proteomes" id="UP001208570"/>
    </source>
</evidence>
<comment type="caution">
    <text evidence="2">The sequence shown here is derived from an EMBL/GenBank/DDBJ whole genome shotgun (WGS) entry which is preliminary data.</text>
</comment>
<feature type="transmembrane region" description="Helical" evidence="1">
    <location>
        <begin position="30"/>
        <end position="58"/>
    </location>
</feature>
<keyword evidence="1" id="KW-1133">Transmembrane helix</keyword>
<evidence type="ECO:0000256" key="1">
    <source>
        <dbReference type="SAM" id="Phobius"/>
    </source>
</evidence>
<protein>
    <submittedName>
        <fullName evidence="2">Uncharacterized protein</fullName>
    </submittedName>
</protein>
<name>A0AAD9MT34_9ANNE</name>
<proteinExistence type="predicted"/>
<dbReference type="AlphaFoldDB" id="A0AAD9MT34"/>
<keyword evidence="1" id="KW-0472">Membrane</keyword>